<dbReference type="FunFam" id="3.30.40.10:FF:000982">
    <property type="entry name" value="RING-H2 finger protein ATL2K"/>
    <property type="match status" value="1"/>
</dbReference>
<evidence type="ECO:0000256" key="5">
    <source>
        <dbReference type="ARBA" id="ARBA00022723"/>
    </source>
</evidence>
<keyword evidence="9 13" id="KW-1133">Transmembrane helix</keyword>
<keyword evidence="5" id="KW-0479">Metal-binding</keyword>
<keyword evidence="16" id="KW-1185">Reference proteome</keyword>
<comment type="subcellular location">
    <subcellularLocation>
        <location evidence="1">Membrane</location>
        <topology evidence="1">Single-pass membrane protein</topology>
    </subcellularLocation>
</comment>
<accession>A0AAE1VJA5</accession>
<evidence type="ECO:0000256" key="9">
    <source>
        <dbReference type="ARBA" id="ARBA00022989"/>
    </source>
</evidence>
<name>A0AAE1VJA5_9SOLA</name>
<dbReference type="SUPFAM" id="SSF57850">
    <property type="entry name" value="RING/U-box"/>
    <property type="match status" value="1"/>
</dbReference>
<evidence type="ECO:0000256" key="3">
    <source>
        <dbReference type="ARBA" id="ARBA00022679"/>
    </source>
</evidence>
<dbReference type="CDD" id="cd16461">
    <property type="entry name" value="RING-H2_EL5-like"/>
    <property type="match status" value="1"/>
</dbReference>
<evidence type="ECO:0000256" key="12">
    <source>
        <dbReference type="PROSITE-ProRule" id="PRU00175"/>
    </source>
</evidence>
<dbReference type="GO" id="GO:0016020">
    <property type="term" value="C:membrane"/>
    <property type="evidence" value="ECO:0007669"/>
    <property type="project" value="UniProtKB-SubCell"/>
</dbReference>
<dbReference type="InterPro" id="IPR013083">
    <property type="entry name" value="Znf_RING/FYVE/PHD"/>
</dbReference>
<evidence type="ECO:0000256" key="4">
    <source>
        <dbReference type="ARBA" id="ARBA00022692"/>
    </source>
</evidence>
<keyword evidence="10 13" id="KW-0472">Membrane</keyword>
<protein>
    <recommendedName>
        <fullName evidence="14">RING-type domain-containing protein</fullName>
    </recommendedName>
</protein>
<evidence type="ECO:0000256" key="2">
    <source>
        <dbReference type="ARBA" id="ARBA00004906"/>
    </source>
</evidence>
<keyword evidence="7" id="KW-0833">Ubl conjugation pathway</keyword>
<evidence type="ECO:0000313" key="15">
    <source>
        <dbReference type="EMBL" id="KAK4362365.1"/>
    </source>
</evidence>
<evidence type="ECO:0000256" key="11">
    <source>
        <dbReference type="ARBA" id="ARBA00024209"/>
    </source>
</evidence>
<keyword evidence="3" id="KW-0808">Transferase</keyword>
<dbReference type="Pfam" id="PF13639">
    <property type="entry name" value="zf-RING_2"/>
    <property type="match status" value="1"/>
</dbReference>
<evidence type="ECO:0000256" key="13">
    <source>
        <dbReference type="SAM" id="Phobius"/>
    </source>
</evidence>
<comment type="pathway">
    <text evidence="2">Protein modification; protein ubiquitination.</text>
</comment>
<evidence type="ECO:0000256" key="6">
    <source>
        <dbReference type="ARBA" id="ARBA00022771"/>
    </source>
</evidence>
<keyword evidence="4 13" id="KW-0812">Transmembrane</keyword>
<dbReference type="Gene3D" id="3.30.40.10">
    <property type="entry name" value="Zinc/RING finger domain, C3HC4 (zinc finger)"/>
    <property type="match status" value="1"/>
</dbReference>
<evidence type="ECO:0000313" key="16">
    <source>
        <dbReference type="Proteomes" id="UP001291623"/>
    </source>
</evidence>
<dbReference type="PANTHER" id="PTHR45768:SF61">
    <property type="entry name" value="RING-H2 FINGER PROTEIN ATL18"/>
    <property type="match status" value="1"/>
</dbReference>
<evidence type="ECO:0000256" key="10">
    <source>
        <dbReference type="ARBA" id="ARBA00023136"/>
    </source>
</evidence>
<dbReference type="GO" id="GO:0016740">
    <property type="term" value="F:transferase activity"/>
    <property type="evidence" value="ECO:0007669"/>
    <property type="project" value="UniProtKB-KW"/>
</dbReference>
<feature type="transmembrane region" description="Helical" evidence="13">
    <location>
        <begin position="6"/>
        <end position="27"/>
    </location>
</feature>
<dbReference type="PANTHER" id="PTHR45768">
    <property type="entry name" value="E3 UBIQUITIN-PROTEIN LIGASE RNF13-LIKE"/>
    <property type="match status" value="1"/>
</dbReference>
<keyword evidence="8" id="KW-0862">Zinc</keyword>
<dbReference type="EMBL" id="JAVYJV010000009">
    <property type="protein sequence ID" value="KAK4362365.1"/>
    <property type="molecule type" value="Genomic_DNA"/>
</dbReference>
<dbReference type="InterPro" id="IPR001841">
    <property type="entry name" value="Znf_RING"/>
</dbReference>
<dbReference type="PROSITE" id="PS50089">
    <property type="entry name" value="ZF_RING_2"/>
    <property type="match status" value="1"/>
</dbReference>
<evidence type="ECO:0000256" key="1">
    <source>
        <dbReference type="ARBA" id="ARBA00004167"/>
    </source>
</evidence>
<reference evidence="15" key="1">
    <citation type="submission" date="2023-12" db="EMBL/GenBank/DDBJ databases">
        <title>Genome assembly of Anisodus tanguticus.</title>
        <authorList>
            <person name="Wang Y.-J."/>
        </authorList>
    </citation>
    <scope>NUCLEOTIDE SEQUENCE</scope>
    <source>
        <strain evidence="15">KB-2021</strain>
        <tissue evidence="15">Leaf</tissue>
    </source>
</reference>
<evidence type="ECO:0000256" key="8">
    <source>
        <dbReference type="ARBA" id="ARBA00022833"/>
    </source>
</evidence>
<dbReference type="SMART" id="SM00184">
    <property type="entry name" value="RING"/>
    <property type="match status" value="1"/>
</dbReference>
<dbReference type="AlphaFoldDB" id="A0AAE1VJA5"/>
<sequence length="145" mass="15892">MVMEIVVSAVLLLVGIAVLVFIHVCIVGRAFSNRNGINGAIFNPRNVNRSMSQEDIKKLPCFDYKVEAVKGSTTSPVDCAVCLENFKVGEKCRLLPKCNHSFHAQCIDSWLKQTAACPICRASAKLSLETEEQSNNSSEVALEMT</sequence>
<dbReference type="Proteomes" id="UP001291623">
    <property type="component" value="Unassembled WGS sequence"/>
</dbReference>
<evidence type="ECO:0000256" key="7">
    <source>
        <dbReference type="ARBA" id="ARBA00022786"/>
    </source>
</evidence>
<keyword evidence="6 12" id="KW-0863">Zinc-finger</keyword>
<comment type="similarity">
    <text evidence="11">Belongs to the RING-type zinc finger family. ATL subfamily.</text>
</comment>
<proteinExistence type="inferred from homology"/>
<feature type="domain" description="RING-type" evidence="14">
    <location>
        <begin position="79"/>
        <end position="121"/>
    </location>
</feature>
<gene>
    <name evidence="15" type="ORF">RND71_017606</name>
</gene>
<organism evidence="15 16">
    <name type="scientific">Anisodus tanguticus</name>
    <dbReference type="NCBI Taxonomy" id="243964"/>
    <lineage>
        <taxon>Eukaryota</taxon>
        <taxon>Viridiplantae</taxon>
        <taxon>Streptophyta</taxon>
        <taxon>Embryophyta</taxon>
        <taxon>Tracheophyta</taxon>
        <taxon>Spermatophyta</taxon>
        <taxon>Magnoliopsida</taxon>
        <taxon>eudicotyledons</taxon>
        <taxon>Gunneridae</taxon>
        <taxon>Pentapetalae</taxon>
        <taxon>asterids</taxon>
        <taxon>lamiids</taxon>
        <taxon>Solanales</taxon>
        <taxon>Solanaceae</taxon>
        <taxon>Solanoideae</taxon>
        <taxon>Hyoscyameae</taxon>
        <taxon>Anisodus</taxon>
    </lineage>
</organism>
<comment type="caution">
    <text evidence="15">The sequence shown here is derived from an EMBL/GenBank/DDBJ whole genome shotgun (WGS) entry which is preliminary data.</text>
</comment>
<dbReference type="GO" id="GO:0008270">
    <property type="term" value="F:zinc ion binding"/>
    <property type="evidence" value="ECO:0007669"/>
    <property type="project" value="UniProtKB-KW"/>
</dbReference>
<evidence type="ECO:0000259" key="14">
    <source>
        <dbReference type="PROSITE" id="PS50089"/>
    </source>
</evidence>